<dbReference type="GO" id="GO:0003677">
    <property type="term" value="F:DNA binding"/>
    <property type="evidence" value="ECO:0007669"/>
    <property type="project" value="UniProtKB-KW"/>
</dbReference>
<evidence type="ECO:0000256" key="1">
    <source>
        <dbReference type="ARBA" id="ARBA00023125"/>
    </source>
</evidence>
<dbReference type="EMBL" id="WITC01000032">
    <property type="protein sequence ID" value="MQX14574.1"/>
    <property type="molecule type" value="Genomic_DNA"/>
</dbReference>
<reference evidence="2 3" key="1">
    <citation type="journal article" date="2013" name="Genome Biol.">
        <title>Comparative genomics of the core and accessory genomes of 48 Sinorhizobium strains comprising five genospecies.</title>
        <authorList>
            <person name="Sugawara M."/>
            <person name="Epstein B."/>
            <person name="Badgley B.D."/>
            <person name="Unno T."/>
            <person name="Xu L."/>
            <person name="Reese J."/>
            <person name="Gyaneshwar P."/>
            <person name="Denny R."/>
            <person name="Mudge J."/>
            <person name="Bharti A.K."/>
            <person name="Farmer A.D."/>
            <person name="May G.D."/>
            <person name="Woodward J.E."/>
            <person name="Medigue C."/>
            <person name="Vallenet D."/>
            <person name="Lajus A."/>
            <person name="Rouy Z."/>
            <person name="Martinez-Vaz B."/>
            <person name="Tiffin P."/>
            <person name="Young N.D."/>
            <person name="Sadowsky M.J."/>
        </authorList>
    </citation>
    <scope>NUCLEOTIDE SEQUENCE [LARGE SCALE GENOMIC DNA]</scope>
    <source>
        <strain evidence="2 3">USDA4894</strain>
    </source>
</reference>
<dbReference type="Proteomes" id="UP000439983">
    <property type="component" value="Unassembled WGS sequence"/>
</dbReference>
<protein>
    <submittedName>
        <fullName evidence="2">Rrf2 family transcriptional regulator</fullName>
    </submittedName>
</protein>
<keyword evidence="3" id="KW-1185">Reference proteome</keyword>
<dbReference type="GO" id="GO:0003700">
    <property type="term" value="F:DNA-binding transcription factor activity"/>
    <property type="evidence" value="ECO:0007669"/>
    <property type="project" value="TreeGrafter"/>
</dbReference>
<dbReference type="InterPro" id="IPR000944">
    <property type="entry name" value="Tscrpt_reg_Rrf2"/>
</dbReference>
<dbReference type="RefSeq" id="WP_153437654.1">
    <property type="nucleotide sequence ID" value="NZ_CP121660.1"/>
</dbReference>
<dbReference type="Pfam" id="PF02082">
    <property type="entry name" value="Rrf2"/>
    <property type="match status" value="1"/>
</dbReference>
<dbReference type="InterPro" id="IPR036388">
    <property type="entry name" value="WH-like_DNA-bd_sf"/>
</dbReference>
<evidence type="ECO:0000313" key="3">
    <source>
        <dbReference type="Proteomes" id="UP000439983"/>
    </source>
</evidence>
<dbReference type="InterPro" id="IPR036390">
    <property type="entry name" value="WH_DNA-bd_sf"/>
</dbReference>
<evidence type="ECO:0000313" key="2">
    <source>
        <dbReference type="EMBL" id="MQX14574.1"/>
    </source>
</evidence>
<accession>A0A6N7LCZ6</accession>
<dbReference type="SUPFAM" id="SSF46785">
    <property type="entry name" value="Winged helix' DNA-binding domain"/>
    <property type="match status" value="1"/>
</dbReference>
<dbReference type="NCBIfam" id="TIGR00738">
    <property type="entry name" value="rrf2_super"/>
    <property type="match status" value="1"/>
</dbReference>
<gene>
    <name evidence="2" type="ORF">GHK62_07280</name>
</gene>
<name>A0A6N7LCZ6_SINTE</name>
<dbReference type="Gene3D" id="1.10.10.10">
    <property type="entry name" value="Winged helix-like DNA-binding domain superfamily/Winged helix DNA-binding domain"/>
    <property type="match status" value="1"/>
</dbReference>
<keyword evidence="1" id="KW-0238">DNA-binding</keyword>
<proteinExistence type="predicted"/>
<dbReference type="OrthoDB" id="9802344at2"/>
<dbReference type="PROSITE" id="PS51197">
    <property type="entry name" value="HTH_RRF2_2"/>
    <property type="match status" value="1"/>
</dbReference>
<dbReference type="AlphaFoldDB" id="A0A6N7LCZ6"/>
<dbReference type="GO" id="GO:0005829">
    <property type="term" value="C:cytosol"/>
    <property type="evidence" value="ECO:0007669"/>
    <property type="project" value="TreeGrafter"/>
</dbReference>
<dbReference type="PANTHER" id="PTHR33221">
    <property type="entry name" value="WINGED HELIX-TURN-HELIX TRANSCRIPTIONAL REGULATOR, RRF2 FAMILY"/>
    <property type="match status" value="1"/>
</dbReference>
<dbReference type="PANTHER" id="PTHR33221:SF4">
    <property type="entry name" value="HTH-TYPE TRANSCRIPTIONAL REPRESSOR NSRR"/>
    <property type="match status" value="1"/>
</dbReference>
<sequence length="139" mass="15333">MRLTRYTDYAIRTLTYLGAREPAVCSIREIADAFDISQNHLMKVVQDLANVGFIKSTRGRNGGIQLARPAGEINLGDLLRHTEGLTDLIECSGCVIAPACSLPPILSEATRAFVSVFEKYTIADLLRRRRDLQALLQAA</sequence>
<comment type="caution">
    <text evidence="2">The sequence shown here is derived from an EMBL/GenBank/DDBJ whole genome shotgun (WGS) entry which is preliminary data.</text>
</comment>
<organism evidence="2 3">
    <name type="scientific">Sinorhizobium terangae</name>
    <dbReference type="NCBI Taxonomy" id="110322"/>
    <lineage>
        <taxon>Bacteria</taxon>
        <taxon>Pseudomonadati</taxon>
        <taxon>Pseudomonadota</taxon>
        <taxon>Alphaproteobacteria</taxon>
        <taxon>Hyphomicrobiales</taxon>
        <taxon>Rhizobiaceae</taxon>
        <taxon>Sinorhizobium/Ensifer group</taxon>
        <taxon>Sinorhizobium</taxon>
    </lineage>
</organism>